<gene>
    <name evidence="2" type="ORF">GNZ21_11250</name>
</gene>
<keyword evidence="1" id="KW-1133">Transmembrane helix</keyword>
<feature type="transmembrane region" description="Helical" evidence="1">
    <location>
        <begin position="121"/>
        <end position="140"/>
    </location>
</feature>
<keyword evidence="2" id="KW-0560">Oxidoreductase</keyword>
<evidence type="ECO:0000313" key="2">
    <source>
        <dbReference type="EMBL" id="MVT26926.1"/>
    </source>
</evidence>
<dbReference type="Proteomes" id="UP000460157">
    <property type="component" value="Unassembled WGS sequence"/>
</dbReference>
<dbReference type="EMBL" id="WRPM01000080">
    <property type="protein sequence ID" value="MVT26926.1"/>
    <property type="molecule type" value="Genomic_DNA"/>
</dbReference>
<accession>A0A7K1UKH2</accession>
<dbReference type="Pfam" id="PF05145">
    <property type="entry name" value="AbrB"/>
    <property type="match status" value="1"/>
</dbReference>
<dbReference type="AlphaFoldDB" id="A0A7K1UKH2"/>
<evidence type="ECO:0000256" key="1">
    <source>
        <dbReference type="SAM" id="Phobius"/>
    </source>
</evidence>
<dbReference type="GO" id="GO:0004497">
    <property type="term" value="F:monooxygenase activity"/>
    <property type="evidence" value="ECO:0007669"/>
    <property type="project" value="UniProtKB-KW"/>
</dbReference>
<keyword evidence="1" id="KW-0472">Membrane</keyword>
<feature type="transmembrane region" description="Helical" evidence="1">
    <location>
        <begin position="90"/>
        <end position="114"/>
    </location>
</feature>
<dbReference type="PANTHER" id="PTHR38457:SF1">
    <property type="entry name" value="REGULATOR ABRB-RELATED"/>
    <property type="match status" value="1"/>
</dbReference>
<feature type="transmembrane region" description="Helical" evidence="1">
    <location>
        <begin position="152"/>
        <end position="172"/>
    </location>
</feature>
<keyword evidence="2" id="KW-0503">Monooxygenase</keyword>
<evidence type="ECO:0000313" key="3">
    <source>
        <dbReference type="Proteomes" id="UP000460157"/>
    </source>
</evidence>
<feature type="transmembrane region" description="Helical" evidence="1">
    <location>
        <begin position="20"/>
        <end position="46"/>
    </location>
</feature>
<dbReference type="OrthoDB" id="4964535at2"/>
<protein>
    <submittedName>
        <fullName evidence="2">Ammonia monooxygenase</fullName>
    </submittedName>
</protein>
<organism evidence="2 3">
    <name type="scientific">Nesterenkonia alkaliphila</name>
    <dbReference type="NCBI Taxonomy" id="1463631"/>
    <lineage>
        <taxon>Bacteria</taxon>
        <taxon>Bacillati</taxon>
        <taxon>Actinomycetota</taxon>
        <taxon>Actinomycetes</taxon>
        <taxon>Micrococcales</taxon>
        <taxon>Micrococcaceae</taxon>
        <taxon>Nesterenkonia</taxon>
    </lineage>
</organism>
<dbReference type="InterPro" id="IPR007820">
    <property type="entry name" value="AbrB_fam"/>
</dbReference>
<keyword evidence="3" id="KW-1185">Reference proteome</keyword>
<dbReference type="PANTHER" id="PTHR38457">
    <property type="entry name" value="REGULATOR ABRB-RELATED"/>
    <property type="match status" value="1"/>
</dbReference>
<dbReference type="RefSeq" id="WP_157324478.1">
    <property type="nucleotide sequence ID" value="NZ_BMFX01000014.1"/>
</dbReference>
<sequence>MVTKRPQNLWGLARLFAGAASVGTLFEVLGVPAGMLLGSIIGAAVVNQRWRARWKPAEVPVPLRQAGLVTMGFVTGVLLTVESLTSTALIALPVAGAYLLISGLNLGLVTLLMSRYGVDPATAAFAVIPGGLGEVMAMAMDRGAETTVVLTVHAVRLFTLVLILLPILLWVLT</sequence>
<feature type="transmembrane region" description="Helical" evidence="1">
    <location>
        <begin position="66"/>
        <end position="84"/>
    </location>
</feature>
<name>A0A7K1UKH2_9MICC</name>
<dbReference type="GO" id="GO:0010468">
    <property type="term" value="P:regulation of gene expression"/>
    <property type="evidence" value="ECO:0007669"/>
    <property type="project" value="InterPro"/>
</dbReference>
<keyword evidence="1" id="KW-0812">Transmembrane</keyword>
<dbReference type="GO" id="GO:0016020">
    <property type="term" value="C:membrane"/>
    <property type="evidence" value="ECO:0007669"/>
    <property type="project" value="InterPro"/>
</dbReference>
<reference evidence="2 3" key="1">
    <citation type="submission" date="2019-12" db="EMBL/GenBank/DDBJ databases">
        <title>Nesterenkonia muleiensis sp. nov., a novel actinobacterium isolated from sap of Populus euphratica.</title>
        <authorList>
            <person name="Wang R."/>
        </authorList>
    </citation>
    <scope>NUCLEOTIDE SEQUENCE [LARGE SCALE GENOMIC DNA]</scope>
    <source>
        <strain evidence="2 3">F10</strain>
    </source>
</reference>
<comment type="caution">
    <text evidence="2">The sequence shown here is derived from an EMBL/GenBank/DDBJ whole genome shotgun (WGS) entry which is preliminary data.</text>
</comment>
<proteinExistence type="predicted"/>